<dbReference type="InterPro" id="IPR037171">
    <property type="entry name" value="NagB/RpiA_transferase-like"/>
</dbReference>
<dbReference type="SUPFAM" id="SSF46785">
    <property type="entry name" value="Winged helix' DNA-binding domain"/>
    <property type="match status" value="1"/>
</dbReference>
<dbReference type="RefSeq" id="WP_071544563.1">
    <property type="nucleotide sequence ID" value="NZ_LKAQ01000004.1"/>
</dbReference>
<dbReference type="SMART" id="SM01134">
    <property type="entry name" value="DeoRC"/>
    <property type="match status" value="1"/>
</dbReference>
<keyword evidence="3" id="KW-0238">DNA-binding</keyword>
<dbReference type="Pfam" id="PF00455">
    <property type="entry name" value="DeoRC"/>
    <property type="match status" value="1"/>
</dbReference>
<dbReference type="OrthoDB" id="9814815at2"/>
<gene>
    <name evidence="7" type="primary">glpR</name>
    <name evidence="7" type="ORF">BerOc1_00925</name>
</gene>
<dbReference type="AlphaFoldDB" id="A0A1J5MQX7"/>
<evidence type="ECO:0000256" key="2">
    <source>
        <dbReference type="ARBA" id="ARBA00023015"/>
    </source>
</evidence>
<reference evidence="7 8" key="1">
    <citation type="submission" date="2015-09" db="EMBL/GenBank/DDBJ databases">
        <title>Genome of Desulfovibrio dechloracetivorans BerOc1, a mercury methylating strain isolated from highly hydrocarbons and metals contaminated coastal sediments.</title>
        <authorList>
            <person name="Goni Urriza M."/>
            <person name="Gassie C."/>
            <person name="Bouchez O."/>
            <person name="Klopp C."/>
            <person name="Ranchou-Peyruse A."/>
            <person name="Remy G."/>
        </authorList>
    </citation>
    <scope>NUCLEOTIDE SEQUENCE [LARGE SCALE GENOMIC DNA]</scope>
    <source>
        <strain evidence="7 8">BerOc1</strain>
    </source>
</reference>
<keyword evidence="2" id="KW-0805">Transcription regulation</keyword>
<dbReference type="SUPFAM" id="SSF100950">
    <property type="entry name" value="NagB/RpiA/CoA transferase-like"/>
    <property type="match status" value="1"/>
</dbReference>
<dbReference type="PROSITE" id="PS00894">
    <property type="entry name" value="HTH_DEOR_1"/>
    <property type="match status" value="1"/>
</dbReference>
<accession>A0A1J5MQX7</accession>
<evidence type="ECO:0000256" key="1">
    <source>
        <dbReference type="ARBA" id="ARBA00022491"/>
    </source>
</evidence>
<dbReference type="GO" id="GO:0003700">
    <property type="term" value="F:DNA-binding transcription factor activity"/>
    <property type="evidence" value="ECO:0007669"/>
    <property type="project" value="InterPro"/>
</dbReference>
<feature type="compositionally biased region" description="Basic and acidic residues" evidence="5">
    <location>
        <begin position="1"/>
        <end position="17"/>
    </location>
</feature>
<comment type="caution">
    <text evidence="7">The sequence shown here is derived from an EMBL/GenBank/DDBJ whole genome shotgun (WGS) entry which is preliminary data.</text>
</comment>
<dbReference type="PANTHER" id="PTHR30363:SF4">
    <property type="entry name" value="GLYCEROL-3-PHOSPHATE REGULON REPRESSOR"/>
    <property type="match status" value="1"/>
</dbReference>
<feature type="domain" description="HTH deoR-type" evidence="6">
    <location>
        <begin position="23"/>
        <end position="78"/>
    </location>
</feature>
<dbReference type="Proteomes" id="UP000181901">
    <property type="component" value="Unassembled WGS sequence"/>
</dbReference>
<evidence type="ECO:0000313" key="7">
    <source>
        <dbReference type="EMBL" id="OIQ49006.1"/>
    </source>
</evidence>
<dbReference type="PANTHER" id="PTHR30363">
    <property type="entry name" value="HTH-TYPE TRANSCRIPTIONAL REGULATOR SRLR-RELATED"/>
    <property type="match status" value="1"/>
</dbReference>
<evidence type="ECO:0000256" key="4">
    <source>
        <dbReference type="ARBA" id="ARBA00023163"/>
    </source>
</evidence>
<feature type="region of interest" description="Disordered" evidence="5">
    <location>
        <begin position="1"/>
        <end position="21"/>
    </location>
</feature>
<dbReference type="InterPro" id="IPR050313">
    <property type="entry name" value="Carb_Metab_HTH_regulators"/>
</dbReference>
<dbReference type="SMART" id="SM00420">
    <property type="entry name" value="HTH_DEOR"/>
    <property type="match status" value="1"/>
</dbReference>
<dbReference type="Gene3D" id="3.40.50.1360">
    <property type="match status" value="1"/>
</dbReference>
<dbReference type="InterPro" id="IPR001034">
    <property type="entry name" value="DeoR_HTH"/>
</dbReference>
<dbReference type="PROSITE" id="PS51000">
    <property type="entry name" value="HTH_DEOR_2"/>
    <property type="match status" value="1"/>
</dbReference>
<keyword evidence="1" id="KW-0678">Repressor</keyword>
<dbReference type="PRINTS" id="PR00037">
    <property type="entry name" value="HTHLACR"/>
</dbReference>
<name>A0A1J5MQX7_9BACT</name>
<keyword evidence="8" id="KW-1185">Reference proteome</keyword>
<protein>
    <submittedName>
        <fullName evidence="7">Glycerol-3-phosphate regulon repressor</fullName>
    </submittedName>
</protein>
<evidence type="ECO:0000259" key="6">
    <source>
        <dbReference type="PROSITE" id="PS51000"/>
    </source>
</evidence>
<keyword evidence="4" id="KW-0804">Transcription</keyword>
<dbReference type="InterPro" id="IPR036388">
    <property type="entry name" value="WH-like_DNA-bd_sf"/>
</dbReference>
<evidence type="ECO:0000256" key="3">
    <source>
        <dbReference type="ARBA" id="ARBA00023125"/>
    </source>
</evidence>
<sequence length="273" mass="30318">MKEKKAQRVIEETDGKSGRHASVRTRRARIVTLVREQGFMAIGTLAETFDVTPQTIRRDINALTDQGLLQRHHGGAGPMLSTENVDYTNRKILCLREKQIIAQLVAQHIPSRSSLFINMGTTNEEVAKALTRHDRLRVITNNLNVAKTLSSNNGLEVIVAGGVVRHKDGGIVGESTIEFIRQFKVDYGIIGISGVDLDGTLLDFDYREVTAARSIMDNSRKVFLVTDHSKFGRNAMVRLGNIKEVDAMFTDETPPAELVEVMKQNGVELHVAK</sequence>
<evidence type="ECO:0000256" key="5">
    <source>
        <dbReference type="SAM" id="MobiDB-lite"/>
    </source>
</evidence>
<dbReference type="GO" id="GO:0003677">
    <property type="term" value="F:DNA binding"/>
    <property type="evidence" value="ECO:0007669"/>
    <property type="project" value="UniProtKB-KW"/>
</dbReference>
<organism evidence="7 8">
    <name type="scientific">Pseudodesulfovibrio hydrargyri</name>
    <dbReference type="NCBI Taxonomy" id="2125990"/>
    <lineage>
        <taxon>Bacteria</taxon>
        <taxon>Pseudomonadati</taxon>
        <taxon>Thermodesulfobacteriota</taxon>
        <taxon>Desulfovibrionia</taxon>
        <taxon>Desulfovibrionales</taxon>
        <taxon>Desulfovibrionaceae</taxon>
    </lineage>
</organism>
<dbReference type="Gene3D" id="1.10.10.10">
    <property type="entry name" value="Winged helix-like DNA-binding domain superfamily/Winged helix DNA-binding domain"/>
    <property type="match status" value="1"/>
</dbReference>
<dbReference type="InterPro" id="IPR018356">
    <property type="entry name" value="Tscrpt_reg_HTH_DeoR_CS"/>
</dbReference>
<dbReference type="InterPro" id="IPR036390">
    <property type="entry name" value="WH_DNA-bd_sf"/>
</dbReference>
<dbReference type="Pfam" id="PF08220">
    <property type="entry name" value="HTH_DeoR"/>
    <property type="match status" value="1"/>
</dbReference>
<evidence type="ECO:0000313" key="8">
    <source>
        <dbReference type="Proteomes" id="UP000181901"/>
    </source>
</evidence>
<dbReference type="InterPro" id="IPR014036">
    <property type="entry name" value="DeoR-like_C"/>
</dbReference>
<proteinExistence type="predicted"/>
<dbReference type="EMBL" id="LKAQ01000004">
    <property type="protein sequence ID" value="OIQ49006.1"/>
    <property type="molecule type" value="Genomic_DNA"/>
</dbReference>